<protein>
    <recommendedName>
        <fullName evidence="11">Coatomer subunit epsilon</fullName>
    </recommendedName>
</protein>
<evidence type="ECO:0000256" key="7">
    <source>
        <dbReference type="ARBA" id="ARBA00022927"/>
    </source>
</evidence>
<keyword evidence="6 11" id="KW-0931">ER-Golgi transport</keyword>
<dbReference type="Pfam" id="PF04733">
    <property type="entry name" value="Coatomer_E"/>
    <property type="match status" value="1"/>
</dbReference>
<dbReference type="AlphaFoldDB" id="A0A7G3ZFS3"/>
<dbReference type="InterPro" id="IPR011990">
    <property type="entry name" value="TPR-like_helical_dom_sf"/>
</dbReference>
<keyword evidence="9 11" id="KW-0472">Membrane</keyword>
<evidence type="ECO:0000256" key="5">
    <source>
        <dbReference type="ARBA" id="ARBA00022490"/>
    </source>
</evidence>
<evidence type="ECO:0000256" key="3">
    <source>
        <dbReference type="ARBA" id="ARBA00008827"/>
    </source>
</evidence>
<dbReference type="OrthoDB" id="310217at2759"/>
<evidence type="ECO:0000313" key="13">
    <source>
        <dbReference type="Proteomes" id="UP000515788"/>
    </source>
</evidence>
<evidence type="ECO:0000256" key="4">
    <source>
        <dbReference type="ARBA" id="ARBA00022448"/>
    </source>
</evidence>
<evidence type="ECO:0000256" key="6">
    <source>
        <dbReference type="ARBA" id="ARBA00022892"/>
    </source>
</evidence>
<dbReference type="PANTHER" id="PTHR10805">
    <property type="entry name" value="COATOMER SUBUNIT EPSILON"/>
    <property type="match status" value="1"/>
</dbReference>
<keyword evidence="5 11" id="KW-0963">Cytoplasm</keyword>
<evidence type="ECO:0000256" key="2">
    <source>
        <dbReference type="ARBA" id="ARBA00004347"/>
    </source>
</evidence>
<dbReference type="Proteomes" id="UP000515788">
    <property type="component" value="Chromosome 3"/>
</dbReference>
<comment type="function">
    <text evidence="11">The coatomer is a cytosolic protein complex that binds to dilysine motifs and reversibly associates with Golgi non-clathrin-coated vesicles, which further mediate biosynthetic protein transport from the ER, via the Golgi up to the trans Golgi network. The coatomer complex is required for budding from Golgi membranes, and is essential for the retrograde Golgi-to-ER transport of dilysine-tagged proteins.</text>
</comment>
<dbReference type="GO" id="GO:0015031">
    <property type="term" value="P:protein transport"/>
    <property type="evidence" value="ECO:0007669"/>
    <property type="project" value="UniProtKB-UniRule"/>
</dbReference>
<keyword evidence="4 11" id="KW-0813">Transport</keyword>
<evidence type="ECO:0000256" key="9">
    <source>
        <dbReference type="ARBA" id="ARBA00023136"/>
    </source>
</evidence>
<proteinExistence type="inferred from homology"/>
<comment type="subcellular location">
    <subcellularLocation>
        <location evidence="2">Cytoplasmic vesicle</location>
        <location evidence="2">COPI-coated vesicle membrane</location>
        <topology evidence="2">Peripheral membrane protein</topology>
        <orientation evidence="2">Cytoplasmic side</orientation>
    </subcellularLocation>
    <subcellularLocation>
        <location evidence="1">Golgi apparatus membrane</location>
        <topology evidence="1">Peripheral membrane protein</topology>
        <orientation evidence="1">Cytoplasmic side</orientation>
    </subcellularLocation>
</comment>
<dbReference type="GO" id="GO:0000139">
    <property type="term" value="C:Golgi membrane"/>
    <property type="evidence" value="ECO:0007669"/>
    <property type="project" value="UniProtKB-SubCell"/>
</dbReference>
<evidence type="ECO:0000313" key="12">
    <source>
        <dbReference type="EMBL" id="QLL32359.1"/>
    </source>
</evidence>
<evidence type="ECO:0000256" key="10">
    <source>
        <dbReference type="ARBA" id="ARBA00023329"/>
    </source>
</evidence>
<dbReference type="GO" id="GO:0030126">
    <property type="term" value="C:COPI vesicle coat"/>
    <property type="evidence" value="ECO:0007669"/>
    <property type="project" value="TreeGrafter"/>
</dbReference>
<dbReference type="GO" id="GO:0006890">
    <property type="term" value="P:retrograde vesicle-mediated transport, Golgi to endoplasmic reticulum"/>
    <property type="evidence" value="ECO:0007669"/>
    <property type="project" value="UniProtKB-UniRule"/>
</dbReference>
<reference evidence="12 13" key="1">
    <citation type="submission" date="2020-06" db="EMBL/GenBank/DDBJ databases">
        <title>The yeast mating-type switching endonuclease HO is a domesticated member of an unorthodox homing genetic element family.</title>
        <authorList>
            <person name="Coughlan A.Y."/>
            <person name="Lombardi L."/>
            <person name="Braun-Galleani S."/>
            <person name="Martos A.R."/>
            <person name="Galeote V."/>
            <person name="Bigey F."/>
            <person name="Dequin S."/>
            <person name="Byrne K.P."/>
            <person name="Wolfe K.H."/>
        </authorList>
    </citation>
    <scope>NUCLEOTIDE SEQUENCE [LARGE SCALE GENOMIC DNA]</scope>
    <source>
        <strain evidence="12 13">CBS764</strain>
    </source>
</reference>
<gene>
    <name evidence="12" type="ORF">HG536_0C05280</name>
</gene>
<dbReference type="GO" id="GO:0006888">
    <property type="term" value="P:endoplasmic reticulum to Golgi vesicle-mediated transport"/>
    <property type="evidence" value="ECO:0007669"/>
    <property type="project" value="TreeGrafter"/>
</dbReference>
<evidence type="ECO:0000256" key="8">
    <source>
        <dbReference type="ARBA" id="ARBA00023034"/>
    </source>
</evidence>
<dbReference type="Gene3D" id="1.25.40.10">
    <property type="entry name" value="Tetratricopeptide repeat domain"/>
    <property type="match status" value="1"/>
</dbReference>
<dbReference type="KEGG" id="tgb:HG536_0C05280"/>
<dbReference type="PIRSF" id="PIRSF016478">
    <property type="entry name" value="Coatomer_esu"/>
    <property type="match status" value="1"/>
</dbReference>
<dbReference type="PANTHER" id="PTHR10805:SF0">
    <property type="entry name" value="COATOMER SUBUNIT EPSILON"/>
    <property type="match status" value="1"/>
</dbReference>
<dbReference type="GeneID" id="59325495"/>
<dbReference type="InterPro" id="IPR006822">
    <property type="entry name" value="Coatomer_esu"/>
</dbReference>
<dbReference type="GO" id="GO:0005198">
    <property type="term" value="F:structural molecule activity"/>
    <property type="evidence" value="ECO:0007669"/>
    <property type="project" value="UniProtKB-UniRule"/>
</dbReference>
<keyword evidence="10 11" id="KW-0968">Cytoplasmic vesicle</keyword>
<keyword evidence="7 11" id="KW-0653">Protein transport</keyword>
<organism evidence="12 13">
    <name type="scientific">Torulaspora globosa</name>
    <dbReference type="NCBI Taxonomy" id="48254"/>
    <lineage>
        <taxon>Eukaryota</taxon>
        <taxon>Fungi</taxon>
        <taxon>Dikarya</taxon>
        <taxon>Ascomycota</taxon>
        <taxon>Saccharomycotina</taxon>
        <taxon>Saccharomycetes</taxon>
        <taxon>Saccharomycetales</taxon>
        <taxon>Saccharomycetaceae</taxon>
        <taxon>Torulaspora</taxon>
    </lineage>
</organism>
<dbReference type="RefSeq" id="XP_037139034.1">
    <property type="nucleotide sequence ID" value="XM_037283138.1"/>
</dbReference>
<evidence type="ECO:0000256" key="1">
    <source>
        <dbReference type="ARBA" id="ARBA00004255"/>
    </source>
</evidence>
<sequence>MNYFTIKQCYYTGDYPQTLQEIAKLNKVTDDTLTFYKHSASLALGRFETVEGSGKLDRAFKGYYEFLQSKDISQLKQLVSRDNGSPFELFLLALAESVLGNFEEGLQTCVAGIDNDEPVGTPELLLLAVQIALLMARPSTASTMLGNYASANEELLSSEDELIVNLAESYIKYAANQETTRSNFYYFEELSQSVPTWKTQLALLNSHLQQGNLPEASAVVELLESEHYAEGQKEVARLYRPHFLASKISLSIALNHGDADELREELAQLAPDSAFSSSHRDLQAKFDELVAKYSS</sequence>
<comment type="similarity">
    <text evidence="3 11">Belongs to the COPE family.</text>
</comment>
<evidence type="ECO:0000256" key="11">
    <source>
        <dbReference type="PIRNR" id="PIRNR016478"/>
    </source>
</evidence>
<keyword evidence="13" id="KW-1185">Reference proteome</keyword>
<dbReference type="GO" id="GO:0006891">
    <property type="term" value="P:intra-Golgi vesicle-mediated transport"/>
    <property type="evidence" value="ECO:0007669"/>
    <property type="project" value="TreeGrafter"/>
</dbReference>
<name>A0A7G3ZFS3_9SACH</name>
<keyword evidence="8 11" id="KW-0333">Golgi apparatus</keyword>
<dbReference type="EMBL" id="CP059248">
    <property type="protein sequence ID" value="QLL32359.1"/>
    <property type="molecule type" value="Genomic_DNA"/>
</dbReference>
<accession>A0A7G3ZFS3</accession>